<dbReference type="PANTHER" id="PTHR19328">
    <property type="entry name" value="HEDGEHOG-INTERACTING PROTEIN"/>
    <property type="match status" value="1"/>
</dbReference>
<dbReference type="PATRIC" id="fig|1432562.3.peg.1123"/>
<dbReference type="OrthoDB" id="9770043at2"/>
<dbReference type="InterPro" id="IPR011041">
    <property type="entry name" value="Quinoprot_gluc/sorb_DH_b-prop"/>
</dbReference>
<dbReference type="PROSITE" id="PS51257">
    <property type="entry name" value="PROKAR_LIPOPROTEIN"/>
    <property type="match status" value="1"/>
</dbReference>
<evidence type="ECO:0000259" key="2">
    <source>
        <dbReference type="Pfam" id="PF07995"/>
    </source>
</evidence>
<feature type="signal peptide" evidence="1">
    <location>
        <begin position="1"/>
        <end position="20"/>
    </location>
</feature>
<dbReference type="SUPFAM" id="SSF50952">
    <property type="entry name" value="Soluble quinoprotein glucose dehydrogenase"/>
    <property type="match status" value="1"/>
</dbReference>
<sequence length="346" mass="37424">MYKYFLAMFLSSLLAGCAGGDTKETGGTDGGGGAQPESVAENLSAPWMIEKIEDSFYISGRNGGLTRVTAEGKEEQTVDLSEPVDGESEGGQLGFVLHPENPDKGFLYYSYQDGGAKNRVVGLARDGDTWNESNVIVEDIPGGRVHNGGRLEIGPDGYLYITTGDAGDEEASQDTGSLAGKILRMNLDGTVPRDNPFGNEVYSYGHRNPQGVAWDGDGNMYAAEHGASAHDEINRIEAGNNYGWPEIEGDEEADGMETPLHHTGEETWAPSGMAYHEGSLYIAALRGERIISFDVETGGVETFYDEGSRFRDVYIEGDTLYAITNNTDGRGQPEADDDRLLEFDLE</sequence>
<dbReference type="Gene3D" id="2.120.10.30">
    <property type="entry name" value="TolB, C-terminal domain"/>
    <property type="match status" value="1"/>
</dbReference>
<dbReference type="PANTHER" id="PTHR19328:SF13">
    <property type="entry name" value="HIPL1 PROTEIN"/>
    <property type="match status" value="1"/>
</dbReference>
<keyword evidence="1" id="KW-0732">Signal</keyword>
<dbReference type="Pfam" id="PF07995">
    <property type="entry name" value="GSDH"/>
    <property type="match status" value="1"/>
</dbReference>
<dbReference type="AlphaFoldDB" id="A0A0M2SLJ7"/>
<dbReference type="RefSeq" id="WP_046513947.1">
    <property type="nucleotide sequence ID" value="NZ_LAYZ01000002.1"/>
</dbReference>
<gene>
    <name evidence="3" type="ORF">WN59_05645</name>
</gene>
<evidence type="ECO:0000256" key="1">
    <source>
        <dbReference type="SAM" id="SignalP"/>
    </source>
</evidence>
<dbReference type="EMBL" id="LAYZ01000002">
    <property type="protein sequence ID" value="KKK35108.1"/>
    <property type="molecule type" value="Genomic_DNA"/>
</dbReference>
<name>A0A0M2SLJ7_9STAP</name>
<protein>
    <submittedName>
        <fullName evidence="3">Quinoprotein glucose dehydrogenase</fullName>
    </submittedName>
</protein>
<evidence type="ECO:0000313" key="4">
    <source>
        <dbReference type="Proteomes" id="UP000034287"/>
    </source>
</evidence>
<dbReference type="STRING" id="1432562.WN59_05645"/>
<feature type="chain" id="PRO_5005641841" evidence="1">
    <location>
        <begin position="21"/>
        <end position="346"/>
    </location>
</feature>
<evidence type="ECO:0000313" key="3">
    <source>
        <dbReference type="EMBL" id="KKK35108.1"/>
    </source>
</evidence>
<dbReference type="InterPro" id="IPR011042">
    <property type="entry name" value="6-blade_b-propeller_TolB-like"/>
</dbReference>
<dbReference type="InterPro" id="IPR012938">
    <property type="entry name" value="Glc/Sorbosone_DH"/>
</dbReference>
<keyword evidence="4" id="KW-1185">Reference proteome</keyword>
<proteinExistence type="predicted"/>
<reference evidence="3 4" key="1">
    <citation type="submission" date="2015-04" db="EMBL/GenBank/DDBJ databases">
        <title>Taxonomic description and genome sequence of Salinicoccus sediminis sp. nov., a novel hyper halotolerant bacterium isolated from marine sediment.</title>
        <authorList>
            <person name="Mathan Kumar R."/>
            <person name="Kaur G."/>
            <person name="Kumar N."/>
            <person name="Kumar A."/>
            <person name="Singh N.K."/>
            <person name="Kaur N."/>
            <person name="Mayilraj S."/>
        </authorList>
    </citation>
    <scope>NUCLEOTIDE SEQUENCE [LARGE SCALE GENOMIC DNA]</scope>
    <source>
        <strain evidence="3 4">SV-16</strain>
    </source>
</reference>
<organism evidence="3 4">
    <name type="scientific">Salinicoccus sediminis</name>
    <dbReference type="NCBI Taxonomy" id="1432562"/>
    <lineage>
        <taxon>Bacteria</taxon>
        <taxon>Bacillati</taxon>
        <taxon>Bacillota</taxon>
        <taxon>Bacilli</taxon>
        <taxon>Bacillales</taxon>
        <taxon>Staphylococcaceae</taxon>
        <taxon>Salinicoccus</taxon>
    </lineage>
</organism>
<comment type="caution">
    <text evidence="3">The sequence shown here is derived from an EMBL/GenBank/DDBJ whole genome shotgun (WGS) entry which is preliminary data.</text>
</comment>
<feature type="domain" description="Glucose/Sorbosone dehydrogenase" evidence="2">
    <location>
        <begin position="43"/>
        <end position="330"/>
    </location>
</feature>
<accession>A0A0M2SLJ7</accession>
<dbReference type="Proteomes" id="UP000034287">
    <property type="component" value="Unassembled WGS sequence"/>
</dbReference>